<evidence type="ECO:0000256" key="2">
    <source>
        <dbReference type="ARBA" id="ARBA00022747"/>
    </source>
</evidence>
<dbReference type="AlphaFoldDB" id="E1QXA8"/>
<evidence type="ECO:0000256" key="4">
    <source>
        <dbReference type="ARBA" id="ARBA00038652"/>
    </source>
</evidence>
<evidence type="ECO:0000256" key="1">
    <source>
        <dbReference type="ARBA" id="ARBA00010923"/>
    </source>
</evidence>
<dbReference type="PANTHER" id="PTHR43140">
    <property type="entry name" value="TYPE-1 RESTRICTION ENZYME ECOKI SPECIFICITY PROTEIN"/>
    <property type="match status" value="1"/>
</dbReference>
<dbReference type="STRING" id="633147.Olsu_1669"/>
<dbReference type="SUPFAM" id="SSF116734">
    <property type="entry name" value="DNA methylase specificity domain"/>
    <property type="match status" value="2"/>
</dbReference>
<sequence length="478" mass="52070">MHATATSPTPVGEDSCHYEKVGGAEPACVDPELPFDLPDGWEWARLGSISLGISTGPFGSALHKGDYVSRGVPIVNPANISNGLITPTSFVSEATRERLSSYILSLGDLVIGRRGEMGRVAVVGDECVGWLCGTGCFIARCPGGGELSSNLLSLVFSSTYTKAFLEENAIGTTMKNLSREILGEVLVPVPPLAEQRRIVVALDELLGLVDEVERSQAELEGLLDRARAKVLDLAIRGRLVPQDPSDEPAEALLARVREERLLMAADGRLRRRDVEGDSVIFRGEDNSYYEKVGGAEPVCVDSELPFDLPEGWEWARLPSLFVIDPRSRQDDVALVSFAPMASIDPGFTSHVKYEVRPWGEVKRGFTHFEEGDVLFAKISPCFENRKSFVAESLENKHGAGTTELIVLRCICGMTPWFALCFLKSPTFIDAAKGTFMGTVGQQRVKREFIDSVLFPVPPLSEQARIAKSASKLLDSIGL</sequence>
<accession>E1QXA8</accession>
<organism evidence="6 7">
    <name type="scientific">Olsenella uli (strain ATCC 49627 / DSM 7084 / CCUG 31166 / CIP 109912 / JCM 12494 / LMG 11480 / NCIMB 702895 / VPI D76D-27C)</name>
    <name type="common">Lactobacillus uli</name>
    <dbReference type="NCBI Taxonomy" id="633147"/>
    <lineage>
        <taxon>Bacteria</taxon>
        <taxon>Bacillati</taxon>
        <taxon>Actinomycetota</taxon>
        <taxon>Coriobacteriia</taxon>
        <taxon>Coriobacteriales</taxon>
        <taxon>Atopobiaceae</taxon>
        <taxon>Olsenella</taxon>
    </lineage>
</organism>
<evidence type="ECO:0000313" key="7">
    <source>
        <dbReference type="Proteomes" id="UP000000333"/>
    </source>
</evidence>
<protein>
    <submittedName>
        <fullName evidence="6">Restriction modification system DNA specificity domain protein</fullName>
    </submittedName>
</protein>
<dbReference type="Pfam" id="PF01420">
    <property type="entry name" value="Methylase_S"/>
    <property type="match status" value="1"/>
</dbReference>
<dbReference type="InterPro" id="IPR000055">
    <property type="entry name" value="Restrct_endonuc_typeI_TRD"/>
</dbReference>
<dbReference type="InterPro" id="IPR051212">
    <property type="entry name" value="Type-I_RE_S_subunit"/>
</dbReference>
<dbReference type="RefSeq" id="WP_013252512.1">
    <property type="nucleotide sequence ID" value="NC_014363.1"/>
</dbReference>
<keyword evidence="2" id="KW-0680">Restriction system</keyword>
<dbReference type="GO" id="GO:0009307">
    <property type="term" value="P:DNA restriction-modification system"/>
    <property type="evidence" value="ECO:0007669"/>
    <property type="project" value="UniProtKB-KW"/>
</dbReference>
<dbReference type="REBASE" id="27096">
    <property type="entry name" value="S1.OulORF1673P"/>
</dbReference>
<dbReference type="HOGENOM" id="CLU_021095_10_2_11"/>
<evidence type="ECO:0000256" key="3">
    <source>
        <dbReference type="ARBA" id="ARBA00023125"/>
    </source>
</evidence>
<keyword evidence="3" id="KW-0238">DNA-binding</keyword>
<feature type="domain" description="Type I restriction modification DNA specificity" evidence="5">
    <location>
        <begin position="64"/>
        <end position="219"/>
    </location>
</feature>
<dbReference type="PANTHER" id="PTHR43140:SF1">
    <property type="entry name" value="TYPE I RESTRICTION ENZYME ECOKI SPECIFICITY SUBUNIT"/>
    <property type="match status" value="1"/>
</dbReference>
<proteinExistence type="inferred from homology"/>
<dbReference type="OrthoDB" id="3190754at2"/>
<dbReference type="Proteomes" id="UP000000333">
    <property type="component" value="Chromosome"/>
</dbReference>
<dbReference type="KEGG" id="ols:Olsu_1669"/>
<name>E1QXA8_OLSUV</name>
<keyword evidence="7" id="KW-1185">Reference proteome</keyword>
<dbReference type="eggNOG" id="COG0732">
    <property type="taxonomic scope" value="Bacteria"/>
</dbReference>
<dbReference type="InterPro" id="IPR044946">
    <property type="entry name" value="Restrct_endonuc_typeI_TRD_sf"/>
</dbReference>
<dbReference type="CDD" id="cd17260">
    <property type="entry name" value="RMtype1_S_EcoEI-TRD1-CR1_like"/>
    <property type="match status" value="1"/>
</dbReference>
<dbReference type="Gene3D" id="3.90.220.20">
    <property type="entry name" value="DNA methylase specificity domains"/>
    <property type="match status" value="2"/>
</dbReference>
<evidence type="ECO:0000259" key="5">
    <source>
        <dbReference type="Pfam" id="PF01420"/>
    </source>
</evidence>
<comment type="similarity">
    <text evidence="1">Belongs to the type-I restriction system S methylase family.</text>
</comment>
<evidence type="ECO:0000313" key="6">
    <source>
        <dbReference type="EMBL" id="ADK68761.1"/>
    </source>
</evidence>
<dbReference type="GO" id="GO:0003677">
    <property type="term" value="F:DNA binding"/>
    <property type="evidence" value="ECO:0007669"/>
    <property type="project" value="UniProtKB-KW"/>
</dbReference>
<gene>
    <name evidence="6" type="ordered locus">Olsu_1669</name>
</gene>
<dbReference type="GeneID" id="78513228"/>
<comment type="subunit">
    <text evidence="4">The methyltransferase is composed of M and S polypeptides.</text>
</comment>
<reference evidence="6 7" key="1">
    <citation type="journal article" date="2010" name="Stand. Genomic Sci.">
        <title>Complete genome sequence of Olsenella uli type strain (VPI D76D-27C).</title>
        <authorList>
            <person name="Goker M."/>
            <person name="Held B."/>
            <person name="Lucas S."/>
            <person name="Nolan M."/>
            <person name="Yasawong M."/>
            <person name="Glavina Del Rio T."/>
            <person name="Tice H."/>
            <person name="Cheng J.F."/>
            <person name="Bruce D."/>
            <person name="Detter J.C."/>
            <person name="Tapia R."/>
            <person name="Han C."/>
            <person name="Goodwin L."/>
            <person name="Pitluck S."/>
            <person name="Liolios K."/>
            <person name="Ivanova N."/>
            <person name="Mavromatis K."/>
            <person name="Mikhailova N."/>
            <person name="Pati A."/>
            <person name="Chen A."/>
            <person name="Palaniappan K."/>
            <person name="Land M."/>
            <person name="Hauser L."/>
            <person name="Chang Y.J."/>
            <person name="Jeffries C.D."/>
            <person name="Rohde M."/>
            <person name="Sikorski J."/>
            <person name="Pukall R."/>
            <person name="Woyke T."/>
            <person name="Bristow J."/>
            <person name="Eisen J.A."/>
            <person name="Markowitz V."/>
            <person name="Hugenholtz P."/>
            <person name="Kyrpides N.C."/>
            <person name="Klenk H.P."/>
            <person name="Lapidus A."/>
        </authorList>
    </citation>
    <scope>NUCLEOTIDE SEQUENCE [LARGE SCALE GENOMIC DNA]</scope>
    <source>
        <strain evidence="7">ATCC 49627 / DSM 7084 / CIP 109912 / JCM 12494 / NCIMB 702895 / VPI D76D-27C</strain>
    </source>
</reference>
<dbReference type="EMBL" id="CP002106">
    <property type="protein sequence ID" value="ADK68761.1"/>
    <property type="molecule type" value="Genomic_DNA"/>
</dbReference>